<dbReference type="GO" id="GO:0000286">
    <property type="term" value="F:alanine dehydrogenase activity"/>
    <property type="evidence" value="ECO:0007669"/>
    <property type="project" value="UniProtKB-UniRule"/>
</dbReference>
<dbReference type="EC" id="1.4.1.1" evidence="3 8"/>
<dbReference type="InterPro" id="IPR007698">
    <property type="entry name" value="AlaDH/PNT_NAD(H)-bd"/>
</dbReference>
<dbReference type="KEGG" id="cbq:AL705_07505"/>
<evidence type="ECO:0000256" key="1">
    <source>
        <dbReference type="ARBA" id="ARBA00005206"/>
    </source>
</evidence>
<comment type="subunit">
    <text evidence="6">Homohexamer. Trimer of dimers.</text>
</comment>
<evidence type="ECO:0000313" key="17">
    <source>
        <dbReference type="Proteomes" id="UP000324288"/>
    </source>
</evidence>
<dbReference type="NCBIfam" id="TIGR00518">
    <property type="entry name" value="alaDH"/>
    <property type="match status" value="1"/>
</dbReference>
<feature type="domain" description="Alanine dehydrogenase/pyridine nucleotide transhydrogenase NAD(H)-binding" evidence="12">
    <location>
        <begin position="149"/>
        <end position="297"/>
    </location>
</feature>
<dbReference type="EMBL" id="CP012390">
    <property type="protein sequence ID" value="ALE19399.1"/>
    <property type="molecule type" value="Genomic_DNA"/>
</dbReference>
<dbReference type="Pfam" id="PF05222">
    <property type="entry name" value="AlaDh_PNT_N"/>
    <property type="match status" value="1"/>
</dbReference>
<dbReference type="SMART" id="SM01002">
    <property type="entry name" value="AlaDh_PNT_C"/>
    <property type="match status" value="1"/>
</dbReference>
<reference evidence="15 17" key="3">
    <citation type="submission" date="2019-04" db="EMBL/GenBank/DDBJ databases">
        <authorList>
            <person name="Seth-Smith MB H."/>
            <person name="Seth-Smith H."/>
        </authorList>
    </citation>
    <scope>NUCLEOTIDE SEQUENCE [LARGE SCALE GENOMIC DNA]</scope>
    <source>
        <strain evidence="15">USB-603019</strain>
    </source>
</reference>
<dbReference type="GO" id="GO:0000166">
    <property type="term" value="F:nucleotide binding"/>
    <property type="evidence" value="ECO:0007669"/>
    <property type="project" value="UniProtKB-KW"/>
</dbReference>
<feature type="binding site" evidence="10">
    <location>
        <position position="15"/>
    </location>
    <ligand>
        <name>substrate</name>
    </ligand>
</feature>
<dbReference type="RefSeq" id="WP_053962469.1">
    <property type="nucleotide sequence ID" value="NZ_CAJPTR010000004.1"/>
</dbReference>
<dbReference type="FunFam" id="3.40.50.720:FF:000049">
    <property type="entry name" value="Alanine dehydrogenase"/>
    <property type="match status" value="1"/>
</dbReference>
<keyword evidence="5 8" id="KW-0520">NAD</keyword>
<dbReference type="GO" id="GO:0005886">
    <property type="term" value="C:plasma membrane"/>
    <property type="evidence" value="ECO:0007669"/>
    <property type="project" value="TreeGrafter"/>
</dbReference>
<evidence type="ECO:0000256" key="3">
    <source>
        <dbReference type="ARBA" id="ARBA00012897"/>
    </source>
</evidence>
<protein>
    <recommendedName>
        <fullName evidence="7 8">Alanine dehydrogenase</fullName>
        <ecNumber evidence="3 8">1.4.1.1</ecNumber>
    </recommendedName>
</protein>
<dbReference type="InterPro" id="IPR036291">
    <property type="entry name" value="NAD(P)-bd_dom_sf"/>
</dbReference>
<evidence type="ECO:0000313" key="16">
    <source>
        <dbReference type="Proteomes" id="UP000068137"/>
    </source>
</evidence>
<dbReference type="AlphaFoldDB" id="A0A0M4MCZ2"/>
<feature type="binding site" evidence="11">
    <location>
        <position position="134"/>
    </location>
    <ligand>
        <name>NAD(+)</name>
        <dbReference type="ChEBI" id="CHEBI:57540"/>
    </ligand>
</feature>
<dbReference type="PIRSF" id="PIRSF000183">
    <property type="entry name" value="Alanine_dh"/>
    <property type="match status" value="1"/>
</dbReference>
<evidence type="ECO:0000256" key="11">
    <source>
        <dbReference type="PIRSR" id="PIRSR000183-3"/>
    </source>
</evidence>
<reference evidence="14" key="2">
    <citation type="journal article" date="2016" name="Int. J. Syst. Evol. Microbiol.">
        <title>Lawsonella clevelandensis gen. nov., sp. nov., a new member of the suborder Corynebacterineae isolated from human abscesses.</title>
        <authorList>
            <person name="Bell M.E."/>
            <person name="Bernard K.A."/>
            <person name="Harrington S.M."/>
            <person name="Patel N.B."/>
            <person name="Tucker T.A."/>
            <person name="Metcalfe M.G."/>
            <person name="McQuiston J.R."/>
        </authorList>
    </citation>
    <scope>NUCLEOTIDE SEQUENCE</scope>
    <source>
        <strain evidence="14">X1698</strain>
    </source>
</reference>
<keyword evidence="11" id="KW-0547">Nucleotide-binding</keyword>
<evidence type="ECO:0000256" key="9">
    <source>
        <dbReference type="PIRSR" id="PIRSR000183-1"/>
    </source>
</evidence>
<sequence>MRIGIPKEVKNNEFRVSVTPSGVAELVHRGHEVFVEKSAGVGSNFPDEEYIEAGATMIETADEVWEKGDLIIKVKEPIAEEFPRMRENQVLFTYLHLAACTDCCDALLKAGTTSIAYEVVQTPDRKLPLLAPMSEVAGRLSVQVGAQHLMKQYGGGGRLLGGVSGVRPANVVVLGAGTAGSNAIAMAVGMRADVTVFDINIAALKALDDIYQGRVHTVVSNKAEITKALKTADLVVGSVLIPGASAPKLVTNDMVAQMKKGSVLVDIAIDQGGCFEDSHATTHEDPTFPVHDTVFYCVANMPGAVPNTSTWALSNATLPYVLQIAEQGWEMAVKKNSALKAGLSTHKGKLYSAPVAEALGLPLATLD</sequence>
<dbReference type="Pfam" id="PF01262">
    <property type="entry name" value="AlaDh_PNT_C"/>
    <property type="match status" value="1"/>
</dbReference>
<dbReference type="UniPathway" id="UPA00527">
    <property type="reaction ID" value="UER00585"/>
</dbReference>
<proteinExistence type="inferred from homology"/>
<evidence type="ECO:0000256" key="8">
    <source>
        <dbReference type="PIRNR" id="PIRNR000183"/>
    </source>
</evidence>
<feature type="binding site" evidence="11">
    <location>
        <position position="220"/>
    </location>
    <ligand>
        <name>NAD(+)</name>
        <dbReference type="ChEBI" id="CHEBI:57540"/>
    </ligand>
</feature>
<dbReference type="SUPFAM" id="SSF51735">
    <property type="entry name" value="NAD(P)-binding Rossmann-fold domains"/>
    <property type="match status" value="1"/>
</dbReference>
<dbReference type="Proteomes" id="UP000324288">
    <property type="component" value="Chromosome"/>
</dbReference>
<gene>
    <name evidence="15" type="primary">ald</name>
    <name evidence="14" type="ORF">AL705_07505</name>
    <name evidence="15" type="ORF">LC603019_01492</name>
</gene>
<dbReference type="GeneID" id="84895387"/>
<feature type="binding site" evidence="11">
    <location>
        <begin position="298"/>
        <end position="301"/>
    </location>
    <ligand>
        <name>NAD(+)</name>
        <dbReference type="ChEBI" id="CHEBI:57540"/>
    </ligand>
</feature>
<comment type="similarity">
    <text evidence="2 8">Belongs to the AlaDH/PNT family.</text>
</comment>
<dbReference type="PANTHER" id="PTHR42795">
    <property type="entry name" value="ALANINE DEHYDROGENASE"/>
    <property type="match status" value="1"/>
</dbReference>
<reference evidence="14 16" key="1">
    <citation type="journal article" date="2015" name="Genome Announc.">
        <title>Complete Genome Sequences for Two Strains of a Novel Fastidious, Partially Acid-Fast, Gram-Positive Corynebacterineae Bacterium, Derived from Human Clinical Samples.</title>
        <authorList>
            <person name="Nicholson A.C."/>
            <person name="Bell M."/>
            <person name="Humrighouse B.W."/>
            <person name="McQuiston J.R."/>
        </authorList>
    </citation>
    <scope>NUCLEOTIDE SEQUENCE [LARGE SCALE GENOMIC DNA]</scope>
    <source>
        <strain evidence="14 16">X1698</strain>
    </source>
</reference>
<evidence type="ECO:0000256" key="6">
    <source>
        <dbReference type="ARBA" id="ARBA00065528"/>
    </source>
</evidence>
<dbReference type="InterPro" id="IPR008141">
    <property type="entry name" value="Ala_DH"/>
</dbReference>
<dbReference type="STRING" id="1528099.AL705_07505"/>
<evidence type="ECO:0000256" key="5">
    <source>
        <dbReference type="ARBA" id="ARBA00023027"/>
    </source>
</evidence>
<evidence type="ECO:0000259" key="12">
    <source>
        <dbReference type="SMART" id="SM01002"/>
    </source>
</evidence>
<dbReference type="SMART" id="SM01003">
    <property type="entry name" value="AlaDh_PNT_N"/>
    <property type="match status" value="1"/>
</dbReference>
<organism evidence="14 16">
    <name type="scientific">Lawsonella clevelandensis</name>
    <dbReference type="NCBI Taxonomy" id="1528099"/>
    <lineage>
        <taxon>Bacteria</taxon>
        <taxon>Bacillati</taxon>
        <taxon>Actinomycetota</taxon>
        <taxon>Actinomycetes</taxon>
        <taxon>Mycobacteriales</taxon>
        <taxon>Lawsonellaceae</taxon>
        <taxon>Lawsonella</taxon>
    </lineage>
</organism>
<dbReference type="InterPro" id="IPR007886">
    <property type="entry name" value="AlaDH/PNT_N"/>
</dbReference>
<feature type="domain" description="Alanine dehydrogenase/pyridine nucleotide transhydrogenase N-terminal" evidence="13">
    <location>
        <begin position="4"/>
        <end position="137"/>
    </location>
</feature>
<comment type="pathway">
    <text evidence="1 8">Amino-acid degradation; L-alanine degradation via dehydrogenase pathway; NH(3) and pyruvate from L-alanine: step 1/1.</text>
</comment>
<name>A0A0M4MCZ2_9ACTN</name>
<feature type="binding site" evidence="11">
    <location>
        <position position="198"/>
    </location>
    <ligand>
        <name>NAD(+)</name>
        <dbReference type="ChEBI" id="CHEBI:57540"/>
    </ligand>
</feature>
<evidence type="ECO:0000256" key="10">
    <source>
        <dbReference type="PIRSR" id="PIRSR000183-2"/>
    </source>
</evidence>
<evidence type="ECO:0000256" key="4">
    <source>
        <dbReference type="ARBA" id="ARBA00023002"/>
    </source>
</evidence>
<feature type="active site" description="Proton donor/acceptor" evidence="9">
    <location>
        <position position="96"/>
    </location>
</feature>
<comment type="catalytic activity">
    <reaction evidence="8">
        <text>L-alanine + NAD(+) + H2O = pyruvate + NH4(+) + NADH + H(+)</text>
        <dbReference type="Rhea" id="RHEA:18405"/>
        <dbReference type="ChEBI" id="CHEBI:15361"/>
        <dbReference type="ChEBI" id="CHEBI:15377"/>
        <dbReference type="ChEBI" id="CHEBI:15378"/>
        <dbReference type="ChEBI" id="CHEBI:28938"/>
        <dbReference type="ChEBI" id="CHEBI:57540"/>
        <dbReference type="ChEBI" id="CHEBI:57945"/>
        <dbReference type="ChEBI" id="CHEBI:57972"/>
        <dbReference type="EC" id="1.4.1.1"/>
    </reaction>
</comment>
<feature type="binding site" evidence="11">
    <location>
        <begin position="178"/>
        <end position="179"/>
    </location>
    <ligand>
        <name>NAD(+)</name>
        <dbReference type="ChEBI" id="CHEBI:57540"/>
    </ligand>
</feature>
<evidence type="ECO:0000313" key="15">
    <source>
        <dbReference type="EMBL" id="VHO01557.1"/>
    </source>
</evidence>
<dbReference type="EMBL" id="LR584267">
    <property type="protein sequence ID" value="VHO01557.1"/>
    <property type="molecule type" value="Genomic_DNA"/>
</dbReference>
<keyword evidence="4 8" id="KW-0560">Oxidoreductase</keyword>
<feature type="binding site" evidence="11">
    <location>
        <begin position="239"/>
        <end position="240"/>
    </location>
    <ligand>
        <name>NAD(+)</name>
        <dbReference type="ChEBI" id="CHEBI:57540"/>
    </ligand>
</feature>
<dbReference type="Proteomes" id="UP000068137">
    <property type="component" value="Chromosome"/>
</dbReference>
<dbReference type="SUPFAM" id="SSF52283">
    <property type="entry name" value="Formate/glycerate dehydrogenase catalytic domain-like"/>
    <property type="match status" value="1"/>
</dbReference>
<evidence type="ECO:0000256" key="7">
    <source>
        <dbReference type="ARBA" id="ARBA00072341"/>
    </source>
</evidence>
<feature type="active site" description="Proton donor/acceptor" evidence="9">
    <location>
        <position position="270"/>
    </location>
</feature>
<dbReference type="OrthoDB" id="9804592at2"/>
<accession>A0A0M4MCZ2</accession>
<dbReference type="Gene3D" id="3.40.50.720">
    <property type="entry name" value="NAD(P)-binding Rossmann-like Domain"/>
    <property type="match status" value="2"/>
</dbReference>
<keyword evidence="17" id="KW-1185">Reference proteome</keyword>
<dbReference type="CDD" id="cd05305">
    <property type="entry name" value="L-AlaDH"/>
    <property type="match status" value="1"/>
</dbReference>
<dbReference type="PATRIC" id="fig|1528099.3.peg.1475"/>
<feature type="binding site" evidence="10">
    <location>
        <position position="75"/>
    </location>
    <ligand>
        <name>substrate</name>
    </ligand>
</feature>
<evidence type="ECO:0000259" key="13">
    <source>
        <dbReference type="SMART" id="SM01003"/>
    </source>
</evidence>
<dbReference type="GO" id="GO:0042853">
    <property type="term" value="P:L-alanine catabolic process"/>
    <property type="evidence" value="ECO:0007669"/>
    <property type="project" value="UniProtKB-UniPathway"/>
</dbReference>
<dbReference type="PANTHER" id="PTHR42795:SF1">
    <property type="entry name" value="ALANINE DEHYDROGENASE"/>
    <property type="match status" value="1"/>
</dbReference>
<evidence type="ECO:0000313" key="14">
    <source>
        <dbReference type="EMBL" id="ALE19399.1"/>
    </source>
</evidence>
<feature type="binding site" evidence="11">
    <location>
        <begin position="267"/>
        <end position="270"/>
    </location>
    <ligand>
        <name>NAD(+)</name>
        <dbReference type="ChEBI" id="CHEBI:57540"/>
    </ligand>
</feature>
<evidence type="ECO:0000256" key="2">
    <source>
        <dbReference type="ARBA" id="ARBA00005689"/>
    </source>
</evidence>
<comment type="function">
    <text evidence="8">Catalyzes the reversible reductive amination of pyruvate to L-alanine.</text>
</comment>